<feature type="non-terminal residue" evidence="1">
    <location>
        <position position="181"/>
    </location>
</feature>
<protein>
    <submittedName>
        <fullName evidence="1">Uncharacterized protein</fullName>
    </submittedName>
</protein>
<name>X1H4E1_9ZZZZ</name>
<evidence type="ECO:0000313" key="1">
    <source>
        <dbReference type="EMBL" id="GAH65021.1"/>
    </source>
</evidence>
<dbReference type="AlphaFoldDB" id="X1H4E1"/>
<sequence>MLLIDGVKYQEWTPKSEEEFEQIVSEHTSEIFGEQSIYLDRKQKLRSLSGIGSIPDGYVIIFGDSPHHWHIVEVELSSHPLHDHIVSQVGRFISGIENLRTQNNIVNAIYDEIINDDFFKLKLRKSIGLVDIHRFLTDLISKPPILTIIIEKATPELREALKILRYPQEIKVVEFQTFTRE</sequence>
<accession>X1H4E1</accession>
<comment type="caution">
    <text evidence="1">The sequence shown here is derived from an EMBL/GenBank/DDBJ whole genome shotgun (WGS) entry which is preliminary data.</text>
</comment>
<dbReference type="EMBL" id="BARU01031910">
    <property type="protein sequence ID" value="GAH65021.1"/>
    <property type="molecule type" value="Genomic_DNA"/>
</dbReference>
<organism evidence="1">
    <name type="scientific">marine sediment metagenome</name>
    <dbReference type="NCBI Taxonomy" id="412755"/>
    <lineage>
        <taxon>unclassified sequences</taxon>
        <taxon>metagenomes</taxon>
        <taxon>ecological metagenomes</taxon>
    </lineage>
</organism>
<reference evidence="1" key="1">
    <citation type="journal article" date="2014" name="Front. Microbiol.">
        <title>High frequency of phylogenetically diverse reductive dehalogenase-homologous genes in deep subseafloor sedimentary metagenomes.</title>
        <authorList>
            <person name="Kawai M."/>
            <person name="Futagami T."/>
            <person name="Toyoda A."/>
            <person name="Takaki Y."/>
            <person name="Nishi S."/>
            <person name="Hori S."/>
            <person name="Arai W."/>
            <person name="Tsubouchi T."/>
            <person name="Morono Y."/>
            <person name="Uchiyama I."/>
            <person name="Ito T."/>
            <person name="Fujiyama A."/>
            <person name="Inagaki F."/>
            <person name="Takami H."/>
        </authorList>
    </citation>
    <scope>NUCLEOTIDE SEQUENCE</scope>
    <source>
        <strain evidence="1">Expedition CK06-06</strain>
    </source>
</reference>
<proteinExistence type="predicted"/>
<gene>
    <name evidence="1" type="ORF">S03H2_50407</name>
</gene>